<protein>
    <recommendedName>
        <fullName evidence="4">DUF998 domain-containing protein</fullName>
    </recommendedName>
</protein>
<evidence type="ECO:0000256" key="1">
    <source>
        <dbReference type="SAM" id="Phobius"/>
    </source>
</evidence>
<evidence type="ECO:0008006" key="4">
    <source>
        <dbReference type="Google" id="ProtNLM"/>
    </source>
</evidence>
<evidence type="ECO:0000313" key="3">
    <source>
        <dbReference type="Proteomes" id="UP000663400"/>
    </source>
</evidence>
<feature type="transmembrane region" description="Helical" evidence="1">
    <location>
        <begin position="62"/>
        <end position="83"/>
    </location>
</feature>
<keyword evidence="1" id="KW-1133">Transmembrane helix</keyword>
<keyword evidence="1" id="KW-0472">Membrane</keyword>
<evidence type="ECO:0000313" key="2">
    <source>
        <dbReference type="EMBL" id="QSX76498.1"/>
    </source>
</evidence>
<sequence>MSLRITLPLWPLPFLAALLPFAVSHVAWWLSVRDGLIPSCNPYWDGCVSISRAARYGLGNHLFRMVMLPAATIQALCWLAATVWLRRQWQVRVRVLPWLGLAAGVFLGLYATFLGSDGAIYQVLRRYGVYLYFGCSYIALMLVLHALSRQLPRPRAYAPLLAVAMGFLALGVLAVALAYALAATPYGDRWENVLEWHVGLWLTAMFAALTWCWWRDGLRVALVD</sequence>
<gene>
    <name evidence="2" type="ORF">HIV01_008520</name>
</gene>
<name>A0ABX7RG61_9GAMM</name>
<dbReference type="EMBL" id="CP071517">
    <property type="protein sequence ID" value="QSX76498.1"/>
    <property type="molecule type" value="Genomic_DNA"/>
</dbReference>
<feature type="transmembrane region" description="Helical" evidence="1">
    <location>
        <begin position="95"/>
        <end position="115"/>
    </location>
</feature>
<proteinExistence type="predicted"/>
<accession>A0ABX7RG61</accession>
<organism evidence="2 3">
    <name type="scientific">Lysobacter arenosi</name>
    <dbReference type="NCBI Taxonomy" id="2795387"/>
    <lineage>
        <taxon>Bacteria</taxon>
        <taxon>Pseudomonadati</taxon>
        <taxon>Pseudomonadota</taxon>
        <taxon>Gammaproteobacteria</taxon>
        <taxon>Lysobacterales</taxon>
        <taxon>Lysobacteraceae</taxon>
        <taxon>Lysobacter</taxon>
    </lineage>
</organism>
<feature type="transmembrane region" description="Helical" evidence="1">
    <location>
        <begin position="194"/>
        <end position="214"/>
    </location>
</feature>
<feature type="transmembrane region" description="Helical" evidence="1">
    <location>
        <begin position="12"/>
        <end position="30"/>
    </location>
</feature>
<feature type="transmembrane region" description="Helical" evidence="1">
    <location>
        <begin position="127"/>
        <end position="148"/>
    </location>
</feature>
<dbReference type="Proteomes" id="UP000663400">
    <property type="component" value="Chromosome"/>
</dbReference>
<feature type="transmembrane region" description="Helical" evidence="1">
    <location>
        <begin position="160"/>
        <end position="182"/>
    </location>
</feature>
<keyword evidence="1" id="KW-0812">Transmembrane</keyword>
<dbReference type="RefSeq" id="WP_200606454.1">
    <property type="nucleotide sequence ID" value="NZ_CP071517.1"/>
</dbReference>
<reference evidence="2 3" key="1">
    <citation type="submission" date="2021-02" db="EMBL/GenBank/DDBJ databases">
        <title>Lysobacter arenosi sp. nov., isolated from soil of gangwondo yeongwol, south Korea.</title>
        <authorList>
            <person name="Kim K.R."/>
            <person name="Kim K.H."/>
            <person name="Jeon C.O."/>
        </authorList>
    </citation>
    <scope>NUCLEOTIDE SEQUENCE [LARGE SCALE GENOMIC DNA]</scope>
    <source>
        <strain evidence="2 3">R7</strain>
    </source>
</reference>
<keyword evidence="3" id="KW-1185">Reference proteome</keyword>